<dbReference type="InterPro" id="IPR035484">
    <property type="entry name" value="SIS_PGI/PMI_1"/>
</dbReference>
<dbReference type="Pfam" id="PF01380">
    <property type="entry name" value="SIS"/>
    <property type="match status" value="1"/>
</dbReference>
<dbReference type="AlphaFoldDB" id="A0A0P9DCL3"/>
<dbReference type="SUPFAM" id="SSF53697">
    <property type="entry name" value="SIS domain"/>
    <property type="match status" value="1"/>
</dbReference>
<dbReference type="InterPro" id="IPR001347">
    <property type="entry name" value="SIS_dom"/>
</dbReference>
<dbReference type="GO" id="GO:0004347">
    <property type="term" value="F:glucose-6-phosphate isomerase activity"/>
    <property type="evidence" value="ECO:0007669"/>
    <property type="project" value="InterPro"/>
</dbReference>
<dbReference type="Pfam" id="PF10432">
    <property type="entry name" value="bact-PGI_C"/>
    <property type="match status" value="1"/>
</dbReference>
<accession>A0A0P9DCL3</accession>
<name>A0A0P9DCL3_9ARCH</name>
<dbReference type="Gene3D" id="3.40.50.10490">
    <property type="entry name" value="Glucose-6-phosphate isomerase like protein, domain 1"/>
    <property type="match status" value="2"/>
</dbReference>
<reference evidence="5 6" key="2">
    <citation type="submission" date="2015-09" db="EMBL/GenBank/DDBJ databases">
        <title>Heavy metals and arsenic resistance mechanisms in polyextremophilic archaea of the family Ferroplasmaceae.</title>
        <authorList>
            <person name="Bulaev A.G."/>
            <person name="Kanygina A.V."/>
        </authorList>
    </citation>
    <scope>NUCLEOTIDE SEQUENCE [LARGE SCALE GENOMIC DNA]</scope>
    <source>
        <strain evidence="5 6">VT</strain>
    </source>
</reference>
<dbReference type="PROSITE" id="PS51464">
    <property type="entry name" value="SIS"/>
    <property type="match status" value="1"/>
</dbReference>
<dbReference type="GO" id="GO:1901135">
    <property type="term" value="P:carbohydrate derivative metabolic process"/>
    <property type="evidence" value="ECO:0007669"/>
    <property type="project" value="InterPro"/>
</dbReference>
<evidence type="ECO:0000313" key="5">
    <source>
        <dbReference type="EMBL" id="KQB35391.1"/>
    </source>
</evidence>
<dbReference type="InterPro" id="IPR019490">
    <property type="entry name" value="Glu6P/Mann6P_isomerase_C"/>
</dbReference>
<keyword evidence="2 4" id="KW-0413">Isomerase</keyword>
<evidence type="ECO:0000256" key="2">
    <source>
        <dbReference type="ARBA" id="ARBA00023235"/>
    </source>
</evidence>
<dbReference type="InterPro" id="IPR046348">
    <property type="entry name" value="SIS_dom_sf"/>
</dbReference>
<dbReference type="EMBL" id="LJCQ01000021">
    <property type="protein sequence ID" value="KPV47646.1"/>
    <property type="molecule type" value="Genomic_DNA"/>
</dbReference>
<sequence>MDFIDELKNLKEQIKFNQKFNITSEYDNIVISGMGGSGIVGDIFQEKFSKKPVITVGDYGIPEFVNERTVFIGISYSGNTEETLNNVDEAMKKNAHVYAITSGGKLADRVKNSIIIPSGLQPRSALGYMLMPLFNTFDPVDDDIIKKTYDILDSMDKNHDEMRREALKIYENSYIPIIFGSRPFKSVAYRWKTQFNENSKTFAFYNYFPELNHNDTMPLKKAYRRDEYRYYVFNSDNLRIQRRIEITQEITGESFNIITAPTNEYFEKLFYLIHYADYLTYELALVREVDPTDVSTIEELKSKLS</sequence>
<dbReference type="PATRIC" id="fig|507754.4.peg.1520"/>
<organism evidence="4 7">
    <name type="scientific">Acidiplasma aeolicum</name>
    <dbReference type="NCBI Taxonomy" id="507754"/>
    <lineage>
        <taxon>Archaea</taxon>
        <taxon>Methanobacteriati</taxon>
        <taxon>Thermoplasmatota</taxon>
        <taxon>Thermoplasmata</taxon>
        <taxon>Thermoplasmatales</taxon>
        <taxon>Ferroplasmaceae</taxon>
        <taxon>Acidiplasma</taxon>
    </lineage>
</organism>
<dbReference type="EMBL" id="LKBG01000129">
    <property type="protein sequence ID" value="KQB35391.1"/>
    <property type="molecule type" value="Genomic_DNA"/>
</dbReference>
<dbReference type="GO" id="GO:0005975">
    <property type="term" value="P:carbohydrate metabolic process"/>
    <property type="evidence" value="ECO:0007669"/>
    <property type="project" value="InterPro"/>
</dbReference>
<proteinExistence type="inferred from homology"/>
<dbReference type="CDD" id="cd05637">
    <property type="entry name" value="SIS_PGI_PMI_2"/>
    <property type="match status" value="1"/>
</dbReference>
<dbReference type="GO" id="GO:0097367">
    <property type="term" value="F:carbohydrate derivative binding"/>
    <property type="evidence" value="ECO:0007669"/>
    <property type="project" value="InterPro"/>
</dbReference>
<dbReference type="NCBIfam" id="NF006423">
    <property type="entry name" value="PRK08674.1-2"/>
    <property type="match status" value="1"/>
</dbReference>
<dbReference type="Proteomes" id="UP000050320">
    <property type="component" value="Unassembled WGS sequence"/>
</dbReference>
<dbReference type="GeneID" id="84222367"/>
<protein>
    <submittedName>
        <fullName evidence="5">Bifunctional phosphoglucose/phosphomannose isomerase</fullName>
    </submittedName>
    <submittedName>
        <fullName evidence="4">Phosphoheptose isomerase</fullName>
    </submittedName>
</protein>
<comment type="caution">
    <text evidence="4">The sequence shown here is derived from an EMBL/GenBank/DDBJ whole genome shotgun (WGS) entry which is preliminary data.</text>
</comment>
<evidence type="ECO:0000256" key="1">
    <source>
        <dbReference type="ARBA" id="ARBA00010523"/>
    </source>
</evidence>
<dbReference type="RefSeq" id="WP_048101642.1">
    <property type="nucleotide sequence ID" value="NZ_JBBYJF010000014.1"/>
</dbReference>
<evidence type="ECO:0000313" key="6">
    <source>
        <dbReference type="Proteomes" id="UP000050320"/>
    </source>
</evidence>
<gene>
    <name evidence="5" type="ORF">AOG54_08955</name>
    <name evidence="4" type="ORF">SE19_00220</name>
</gene>
<dbReference type="OrthoDB" id="10151at2157"/>
<reference evidence="4 7" key="1">
    <citation type="submission" date="2015-09" db="EMBL/GenBank/DDBJ databases">
        <title>Draft genome sequence of Acidiplasma aeolicum DSM 18409.</title>
        <authorList>
            <person name="Hemp J."/>
        </authorList>
    </citation>
    <scope>NUCLEOTIDE SEQUENCE [LARGE SCALE GENOMIC DNA]</scope>
    <source>
        <strain evidence="4 7">V</strain>
    </source>
</reference>
<dbReference type="CDD" id="cd05017">
    <property type="entry name" value="SIS_PGI_PMI_1"/>
    <property type="match status" value="1"/>
</dbReference>
<evidence type="ECO:0000313" key="7">
    <source>
        <dbReference type="Proteomes" id="UP000050515"/>
    </source>
</evidence>
<keyword evidence="6" id="KW-1185">Reference proteome</keyword>
<comment type="similarity">
    <text evidence="1">Belongs to the PGI/PMI family.</text>
</comment>
<evidence type="ECO:0000259" key="3">
    <source>
        <dbReference type="PROSITE" id="PS51464"/>
    </source>
</evidence>
<evidence type="ECO:0000313" key="4">
    <source>
        <dbReference type="EMBL" id="KPV47646.1"/>
    </source>
</evidence>
<dbReference type="Proteomes" id="UP000050515">
    <property type="component" value="Unassembled WGS sequence"/>
</dbReference>
<feature type="domain" description="SIS" evidence="3">
    <location>
        <begin position="16"/>
        <end position="147"/>
    </location>
</feature>
<dbReference type="NCBIfam" id="TIGR02128">
    <property type="entry name" value="G6PI_arch"/>
    <property type="match status" value="1"/>
</dbReference>
<dbReference type="GO" id="GO:0004476">
    <property type="term" value="F:mannose-6-phosphate isomerase activity"/>
    <property type="evidence" value="ECO:0007669"/>
    <property type="project" value="InterPro"/>
</dbReference>